<keyword evidence="1" id="KW-0805">Transcription regulation</keyword>
<dbReference type="GO" id="GO:0097367">
    <property type="term" value="F:carbohydrate derivative binding"/>
    <property type="evidence" value="ECO:0007669"/>
    <property type="project" value="InterPro"/>
</dbReference>
<evidence type="ECO:0000256" key="3">
    <source>
        <dbReference type="ARBA" id="ARBA00023163"/>
    </source>
</evidence>
<dbReference type="GO" id="GO:1901135">
    <property type="term" value="P:carbohydrate derivative metabolic process"/>
    <property type="evidence" value="ECO:0007669"/>
    <property type="project" value="InterPro"/>
</dbReference>
<evidence type="ECO:0000256" key="2">
    <source>
        <dbReference type="ARBA" id="ARBA00023125"/>
    </source>
</evidence>
<sequence>MPQTAWRPQVARRAAKIKLTELPPGRNLLETITEMLPHLRPSDRRVAELALRDPDLVITGTMASVAQAAGVSDPTVVRFCAAVGCSSFQLLKLQLAQCRALGIPATHSGIEVTDDVAAIAEKIVDYTITSLDRMRRQLDHVAIAKAVDLLASAKRIEFFGFGASGIIALDAQQKFPLFGVPCGAQVDAHQQFMVASLLEEGDVAFAISNTGRTTAVLEMAKAARRNGAKVIGLTGYRGPFFDMCDVGLLVETLENTNLYTPTTSRIAGLAVIDILATGTALRRGHHYIERVQSMKAQLAVMRSSVMQHEPE</sequence>
<dbReference type="CDD" id="cd05013">
    <property type="entry name" value="SIS_RpiR"/>
    <property type="match status" value="1"/>
</dbReference>
<evidence type="ECO:0000313" key="7">
    <source>
        <dbReference type="Proteomes" id="UP000782610"/>
    </source>
</evidence>
<comment type="caution">
    <text evidence="6">The sequence shown here is derived from an EMBL/GenBank/DDBJ whole genome shotgun (WGS) entry which is preliminary data.</text>
</comment>
<dbReference type="GO" id="GO:0003700">
    <property type="term" value="F:DNA-binding transcription factor activity"/>
    <property type="evidence" value="ECO:0007669"/>
    <property type="project" value="InterPro"/>
</dbReference>
<dbReference type="InterPro" id="IPR046348">
    <property type="entry name" value="SIS_dom_sf"/>
</dbReference>
<dbReference type="InterPro" id="IPR035472">
    <property type="entry name" value="RpiR-like_SIS"/>
</dbReference>
<dbReference type="AlphaFoldDB" id="A0A933L531"/>
<dbReference type="PANTHER" id="PTHR30514">
    <property type="entry name" value="GLUCOKINASE"/>
    <property type="match status" value="1"/>
</dbReference>
<dbReference type="Gene3D" id="1.10.10.10">
    <property type="entry name" value="Winged helix-like DNA-binding domain superfamily/Winged helix DNA-binding domain"/>
    <property type="match status" value="1"/>
</dbReference>
<dbReference type="InterPro" id="IPR047640">
    <property type="entry name" value="RpiR-like"/>
</dbReference>
<dbReference type="EMBL" id="JACRAF010000050">
    <property type="protein sequence ID" value="MBI4923282.1"/>
    <property type="molecule type" value="Genomic_DNA"/>
</dbReference>
<accession>A0A933L531</accession>
<evidence type="ECO:0000259" key="5">
    <source>
        <dbReference type="PROSITE" id="PS51464"/>
    </source>
</evidence>
<keyword evidence="3" id="KW-0804">Transcription</keyword>
<proteinExistence type="predicted"/>
<dbReference type="SUPFAM" id="SSF46689">
    <property type="entry name" value="Homeodomain-like"/>
    <property type="match status" value="1"/>
</dbReference>
<name>A0A933L531_9HYPH</name>
<dbReference type="PANTHER" id="PTHR30514:SF1">
    <property type="entry name" value="HTH-TYPE TRANSCRIPTIONAL REGULATOR HEXR-RELATED"/>
    <property type="match status" value="1"/>
</dbReference>
<organism evidence="6 7">
    <name type="scientific">Devosia nanyangense</name>
    <dbReference type="NCBI Taxonomy" id="1228055"/>
    <lineage>
        <taxon>Bacteria</taxon>
        <taxon>Pseudomonadati</taxon>
        <taxon>Pseudomonadota</taxon>
        <taxon>Alphaproteobacteria</taxon>
        <taxon>Hyphomicrobiales</taxon>
        <taxon>Devosiaceae</taxon>
        <taxon>Devosia</taxon>
    </lineage>
</organism>
<gene>
    <name evidence="6" type="ORF">HY834_16190</name>
</gene>
<dbReference type="PROSITE" id="PS51464">
    <property type="entry name" value="SIS"/>
    <property type="match status" value="1"/>
</dbReference>
<evidence type="ECO:0000256" key="1">
    <source>
        <dbReference type="ARBA" id="ARBA00023015"/>
    </source>
</evidence>
<dbReference type="Proteomes" id="UP000782610">
    <property type="component" value="Unassembled WGS sequence"/>
</dbReference>
<dbReference type="Pfam" id="PF01380">
    <property type="entry name" value="SIS"/>
    <property type="match status" value="1"/>
</dbReference>
<dbReference type="InterPro" id="IPR000281">
    <property type="entry name" value="HTH_RpiR"/>
</dbReference>
<dbReference type="InterPro" id="IPR001347">
    <property type="entry name" value="SIS_dom"/>
</dbReference>
<reference evidence="6" key="1">
    <citation type="submission" date="2020-07" db="EMBL/GenBank/DDBJ databases">
        <title>Huge and variable diversity of episymbiotic CPR bacteria and DPANN archaea in groundwater ecosystems.</title>
        <authorList>
            <person name="He C.Y."/>
            <person name="Keren R."/>
            <person name="Whittaker M."/>
            <person name="Farag I.F."/>
            <person name="Doudna J."/>
            <person name="Cate J.H.D."/>
            <person name="Banfield J.F."/>
        </authorList>
    </citation>
    <scope>NUCLEOTIDE SEQUENCE</scope>
    <source>
        <strain evidence="6">NC_groundwater_1586_Pr3_B-0.1um_66_15</strain>
    </source>
</reference>
<feature type="domain" description="HTH rpiR-type" evidence="4">
    <location>
        <begin position="26"/>
        <end position="102"/>
    </location>
</feature>
<dbReference type="GO" id="GO:0003677">
    <property type="term" value="F:DNA binding"/>
    <property type="evidence" value="ECO:0007669"/>
    <property type="project" value="UniProtKB-KW"/>
</dbReference>
<evidence type="ECO:0000313" key="6">
    <source>
        <dbReference type="EMBL" id="MBI4923282.1"/>
    </source>
</evidence>
<feature type="domain" description="SIS" evidence="5">
    <location>
        <begin position="146"/>
        <end position="285"/>
    </location>
</feature>
<dbReference type="Pfam" id="PF01418">
    <property type="entry name" value="HTH_6"/>
    <property type="match status" value="1"/>
</dbReference>
<protein>
    <submittedName>
        <fullName evidence="6">SIS domain-containing protein</fullName>
    </submittedName>
</protein>
<dbReference type="Gene3D" id="3.40.50.10490">
    <property type="entry name" value="Glucose-6-phosphate isomerase like protein, domain 1"/>
    <property type="match status" value="1"/>
</dbReference>
<evidence type="ECO:0000259" key="4">
    <source>
        <dbReference type="PROSITE" id="PS51071"/>
    </source>
</evidence>
<keyword evidence="2" id="KW-0238">DNA-binding</keyword>
<dbReference type="InterPro" id="IPR009057">
    <property type="entry name" value="Homeodomain-like_sf"/>
</dbReference>
<dbReference type="PROSITE" id="PS51071">
    <property type="entry name" value="HTH_RPIR"/>
    <property type="match status" value="1"/>
</dbReference>
<dbReference type="InterPro" id="IPR036388">
    <property type="entry name" value="WH-like_DNA-bd_sf"/>
</dbReference>
<dbReference type="SUPFAM" id="SSF53697">
    <property type="entry name" value="SIS domain"/>
    <property type="match status" value="1"/>
</dbReference>